<gene>
    <name evidence="2" type="ORF">MAGMO_3400</name>
</gene>
<sequence>MIPLLWLKDALRDLLPIIVVIGFFQSVVLQRPLPNPGDIFIGLVMVVLGLTFFVRGLEMGLFPIGEKMAHNLAFKGNVFWLLSFAFLLGFSTTVAEPALIAVAAEAADVAATAGVIGSDEAARDSYAWGLRFSVALSVGLAITIGVLRILKGWPVHYLILSGYMIVVALALIAPEAIIGIAFDSGGVTTSTVTVPLVTALGVGLAAVIHGRNPMIDGFGLIAFASLLPMIFVMGYGIWIFGVG</sequence>
<dbReference type="AlphaFoldDB" id="A0A1S7LN43"/>
<feature type="transmembrane region" description="Helical" evidence="1">
    <location>
        <begin position="14"/>
        <end position="33"/>
    </location>
</feature>
<keyword evidence="1" id="KW-0472">Membrane</keyword>
<keyword evidence="1" id="KW-1133">Transmembrane helix</keyword>
<evidence type="ECO:0000256" key="1">
    <source>
        <dbReference type="SAM" id="Phobius"/>
    </source>
</evidence>
<accession>A0A1S7LN43</accession>
<evidence type="ECO:0000313" key="2">
    <source>
        <dbReference type="EMBL" id="CRH07537.1"/>
    </source>
</evidence>
<dbReference type="EMBL" id="LO017727">
    <property type="protein sequence ID" value="CRH07537.1"/>
    <property type="molecule type" value="Genomic_DNA"/>
</dbReference>
<reference evidence="2" key="1">
    <citation type="submission" date="2015-04" db="EMBL/GenBank/DDBJ databases">
        <authorList>
            <person name="Syromyatnikov M.Y."/>
            <person name="Popov V.N."/>
        </authorList>
    </citation>
    <scope>NUCLEOTIDE SEQUENCE</scope>
    <source>
        <strain evidence="2">MO-1</strain>
    </source>
</reference>
<feature type="transmembrane region" description="Helical" evidence="1">
    <location>
        <begin position="157"/>
        <end position="182"/>
    </location>
</feature>
<organism evidence="2">
    <name type="scientific">Magnetococcus massalia (strain MO-1)</name>
    <dbReference type="NCBI Taxonomy" id="451514"/>
    <lineage>
        <taxon>Bacteria</taxon>
        <taxon>Pseudomonadati</taxon>
        <taxon>Pseudomonadota</taxon>
        <taxon>Magnetococcia</taxon>
        <taxon>Magnetococcales</taxon>
        <taxon>Magnetococcaceae</taxon>
        <taxon>Magnetococcus</taxon>
    </lineage>
</organism>
<feature type="transmembrane region" description="Helical" evidence="1">
    <location>
        <begin position="128"/>
        <end position="150"/>
    </location>
</feature>
<protein>
    <recommendedName>
        <fullName evidence="3">DUF1538 domain-containing protein</fullName>
    </recommendedName>
</protein>
<name>A0A1S7LN43_MAGMO</name>
<keyword evidence="1" id="KW-0812">Transmembrane</keyword>
<feature type="transmembrane region" description="Helical" evidence="1">
    <location>
        <begin position="220"/>
        <end position="240"/>
    </location>
</feature>
<feature type="transmembrane region" description="Helical" evidence="1">
    <location>
        <begin position="39"/>
        <end position="57"/>
    </location>
</feature>
<feature type="transmembrane region" description="Helical" evidence="1">
    <location>
        <begin position="78"/>
        <end position="95"/>
    </location>
</feature>
<proteinExistence type="predicted"/>
<feature type="transmembrane region" description="Helical" evidence="1">
    <location>
        <begin position="188"/>
        <end position="208"/>
    </location>
</feature>
<dbReference type="Pfam" id="PF07556">
    <property type="entry name" value="DUF1538"/>
    <property type="match status" value="1"/>
</dbReference>
<evidence type="ECO:0008006" key="3">
    <source>
        <dbReference type="Google" id="ProtNLM"/>
    </source>
</evidence>
<dbReference type="InterPro" id="IPR011435">
    <property type="entry name" value="UmpAB"/>
</dbReference>